<reference evidence="2 3" key="1">
    <citation type="journal article" date="2019" name="Genome Biol. Evol.">
        <title>Insights into the evolution of the New World diploid cottons (Gossypium, subgenus Houzingenia) based on genome sequencing.</title>
        <authorList>
            <person name="Grover C.E."/>
            <person name="Arick M.A. 2nd"/>
            <person name="Thrash A."/>
            <person name="Conover J.L."/>
            <person name="Sanders W.S."/>
            <person name="Peterson D.G."/>
            <person name="Frelichowski J.E."/>
            <person name="Scheffler J.A."/>
            <person name="Scheffler B.E."/>
            <person name="Wendel J.F."/>
        </authorList>
    </citation>
    <scope>NUCLEOTIDE SEQUENCE [LARGE SCALE GENOMIC DNA]</scope>
    <source>
        <strain evidence="2">5</strain>
        <tissue evidence="2">Leaf</tissue>
    </source>
</reference>
<evidence type="ECO:0000313" key="2">
    <source>
        <dbReference type="EMBL" id="MBA0743168.1"/>
    </source>
</evidence>
<keyword evidence="3" id="KW-1185">Reference proteome</keyword>
<sequence length="81" mass="9304">MYCFGVRFSISVTLQTREVKVEEVLPNNTEDARGSQMVQARRHEKGGRSHQKLLEKSLSCPWSKTDERGEARCGLYFGKRV</sequence>
<gene>
    <name evidence="2" type="ORF">Gogos_005882</name>
</gene>
<accession>A0A7J9C452</accession>
<name>A0A7J9C452_GOSGO</name>
<evidence type="ECO:0000313" key="3">
    <source>
        <dbReference type="Proteomes" id="UP000593579"/>
    </source>
</evidence>
<comment type="caution">
    <text evidence="2">The sequence shown here is derived from an EMBL/GenBank/DDBJ whole genome shotgun (WGS) entry which is preliminary data.</text>
</comment>
<organism evidence="2 3">
    <name type="scientific">Gossypium gossypioides</name>
    <name type="common">Mexican cotton</name>
    <name type="synonym">Selera gossypioides</name>
    <dbReference type="NCBI Taxonomy" id="34282"/>
    <lineage>
        <taxon>Eukaryota</taxon>
        <taxon>Viridiplantae</taxon>
        <taxon>Streptophyta</taxon>
        <taxon>Embryophyta</taxon>
        <taxon>Tracheophyta</taxon>
        <taxon>Spermatophyta</taxon>
        <taxon>Magnoliopsida</taxon>
        <taxon>eudicotyledons</taxon>
        <taxon>Gunneridae</taxon>
        <taxon>Pentapetalae</taxon>
        <taxon>rosids</taxon>
        <taxon>malvids</taxon>
        <taxon>Malvales</taxon>
        <taxon>Malvaceae</taxon>
        <taxon>Malvoideae</taxon>
        <taxon>Gossypium</taxon>
    </lineage>
</organism>
<feature type="region of interest" description="Disordered" evidence="1">
    <location>
        <begin position="28"/>
        <end position="52"/>
    </location>
</feature>
<proteinExistence type="predicted"/>
<protein>
    <submittedName>
        <fullName evidence="2">Uncharacterized protein</fullName>
    </submittedName>
</protein>
<dbReference type="AlphaFoldDB" id="A0A7J9C452"/>
<evidence type="ECO:0000256" key="1">
    <source>
        <dbReference type="SAM" id="MobiDB-lite"/>
    </source>
</evidence>
<dbReference type="Proteomes" id="UP000593579">
    <property type="component" value="Unassembled WGS sequence"/>
</dbReference>
<dbReference type="EMBL" id="JABEZY010000008">
    <property type="protein sequence ID" value="MBA0743168.1"/>
    <property type="molecule type" value="Genomic_DNA"/>
</dbReference>
<feature type="compositionally biased region" description="Basic residues" evidence="1">
    <location>
        <begin position="40"/>
        <end position="51"/>
    </location>
</feature>
<feature type="non-terminal residue" evidence="2">
    <location>
        <position position="81"/>
    </location>
</feature>